<evidence type="ECO:0000313" key="2">
    <source>
        <dbReference type="Proteomes" id="UP001488838"/>
    </source>
</evidence>
<sequence>MNQALLESKPQGFRLEALTTNPASPPTVFKVFVLMPVSYNWPKSSSQGSLPYGKSKVLPTAPQVQEGYQTPLQLLYYKSSSLSTGF</sequence>
<comment type="caution">
    <text evidence="1">The sequence shown here is derived from an EMBL/GenBank/DDBJ whole genome shotgun (WGS) entry which is preliminary data.</text>
</comment>
<gene>
    <name evidence="1" type="ORF">U0070_022897</name>
</gene>
<keyword evidence="2" id="KW-1185">Reference proteome</keyword>
<name>A0AAW0H8T7_MYOGA</name>
<reference evidence="1 2" key="1">
    <citation type="journal article" date="2023" name="bioRxiv">
        <title>Conserved and derived expression patterns and positive selection on dental genes reveal complex evolutionary context of ever-growing rodent molars.</title>
        <authorList>
            <person name="Calamari Z.T."/>
            <person name="Song A."/>
            <person name="Cohen E."/>
            <person name="Akter M."/>
            <person name="Roy R.D."/>
            <person name="Hallikas O."/>
            <person name="Christensen M.M."/>
            <person name="Li P."/>
            <person name="Marangoni P."/>
            <person name="Jernvall J."/>
            <person name="Klein O.D."/>
        </authorList>
    </citation>
    <scope>NUCLEOTIDE SEQUENCE [LARGE SCALE GENOMIC DNA]</scope>
    <source>
        <strain evidence="1">V071</strain>
    </source>
</reference>
<accession>A0AAW0H8T7</accession>
<organism evidence="1 2">
    <name type="scientific">Myodes glareolus</name>
    <name type="common">Bank vole</name>
    <name type="synonym">Clethrionomys glareolus</name>
    <dbReference type="NCBI Taxonomy" id="447135"/>
    <lineage>
        <taxon>Eukaryota</taxon>
        <taxon>Metazoa</taxon>
        <taxon>Chordata</taxon>
        <taxon>Craniata</taxon>
        <taxon>Vertebrata</taxon>
        <taxon>Euteleostomi</taxon>
        <taxon>Mammalia</taxon>
        <taxon>Eutheria</taxon>
        <taxon>Euarchontoglires</taxon>
        <taxon>Glires</taxon>
        <taxon>Rodentia</taxon>
        <taxon>Myomorpha</taxon>
        <taxon>Muroidea</taxon>
        <taxon>Cricetidae</taxon>
        <taxon>Arvicolinae</taxon>
        <taxon>Myodes</taxon>
    </lineage>
</organism>
<dbReference type="EMBL" id="JBBHLL010000760">
    <property type="protein sequence ID" value="KAK7797901.1"/>
    <property type="molecule type" value="Genomic_DNA"/>
</dbReference>
<protein>
    <submittedName>
        <fullName evidence="1">Uncharacterized protein</fullName>
    </submittedName>
</protein>
<dbReference type="Proteomes" id="UP001488838">
    <property type="component" value="Unassembled WGS sequence"/>
</dbReference>
<proteinExistence type="predicted"/>
<dbReference type="AlphaFoldDB" id="A0AAW0H8T7"/>
<evidence type="ECO:0000313" key="1">
    <source>
        <dbReference type="EMBL" id="KAK7797901.1"/>
    </source>
</evidence>